<dbReference type="InterPro" id="IPR006439">
    <property type="entry name" value="HAD-SF_hydro_IA"/>
</dbReference>
<dbReference type="NCBIfam" id="TIGR01509">
    <property type="entry name" value="HAD-SF-IA-v3"/>
    <property type="match status" value="1"/>
</dbReference>
<dbReference type="Pfam" id="PF00702">
    <property type="entry name" value="Hydrolase"/>
    <property type="match status" value="1"/>
</dbReference>
<dbReference type="EMBL" id="AP024484">
    <property type="protein sequence ID" value="BCS84285.1"/>
    <property type="molecule type" value="Genomic_DNA"/>
</dbReference>
<reference evidence="1 2" key="1">
    <citation type="journal article" date="2022" name="Int. J. Syst. Evol. Microbiol.">
        <title>Prevotella herbatica sp. nov., a plant polysaccharide-decomposing anaerobic bacterium isolated from a methanogenic reactor.</title>
        <authorList>
            <person name="Uek A."/>
            <person name="Tonouchi A."/>
            <person name="Kaku N."/>
            <person name="Ueki K."/>
        </authorList>
    </citation>
    <scope>NUCLEOTIDE SEQUENCE [LARGE SCALE GENOMIC DNA]</scope>
    <source>
        <strain evidence="1 2">WR041</strain>
    </source>
</reference>
<accession>A0ABM7NUW7</accession>
<dbReference type="PRINTS" id="PR00413">
    <property type="entry name" value="HADHALOGNASE"/>
</dbReference>
<name>A0ABM7NUW7_9BACT</name>
<dbReference type="InterPro" id="IPR036412">
    <property type="entry name" value="HAD-like_sf"/>
</dbReference>
<dbReference type="Gene3D" id="3.40.50.1000">
    <property type="entry name" value="HAD superfamily/HAD-like"/>
    <property type="match status" value="1"/>
</dbReference>
<dbReference type="Gene3D" id="1.10.150.240">
    <property type="entry name" value="Putative phosphatase, domain 2"/>
    <property type="match status" value="1"/>
</dbReference>
<protein>
    <submittedName>
        <fullName evidence="1">D-ribitol-5-phosphate phosphatase</fullName>
    </submittedName>
</protein>
<organism evidence="1 2">
    <name type="scientific">Prevotella herbatica</name>
    <dbReference type="NCBI Taxonomy" id="2801997"/>
    <lineage>
        <taxon>Bacteria</taxon>
        <taxon>Pseudomonadati</taxon>
        <taxon>Bacteroidota</taxon>
        <taxon>Bacteroidia</taxon>
        <taxon>Bacteroidales</taxon>
        <taxon>Prevotellaceae</taxon>
        <taxon>Prevotella</taxon>
    </lineage>
</organism>
<evidence type="ECO:0000313" key="1">
    <source>
        <dbReference type="EMBL" id="BCS84285.1"/>
    </source>
</evidence>
<dbReference type="RefSeq" id="WP_207154471.1">
    <property type="nucleotide sequence ID" value="NZ_AP024484.1"/>
</dbReference>
<keyword evidence="2" id="KW-1185">Reference proteome</keyword>
<dbReference type="PANTHER" id="PTHR43611:SF3">
    <property type="entry name" value="FLAVIN MONONUCLEOTIDE HYDROLASE 1, CHLOROPLATIC"/>
    <property type="match status" value="1"/>
</dbReference>
<evidence type="ECO:0000313" key="2">
    <source>
        <dbReference type="Proteomes" id="UP001319045"/>
    </source>
</evidence>
<dbReference type="SFLD" id="SFLDS00003">
    <property type="entry name" value="Haloacid_Dehalogenase"/>
    <property type="match status" value="1"/>
</dbReference>
<gene>
    <name evidence="1" type="ORF">prwr041_01780</name>
</gene>
<dbReference type="SFLD" id="SFLDG01129">
    <property type="entry name" value="C1.5:_HAD__Beta-PGM__Phosphata"/>
    <property type="match status" value="1"/>
</dbReference>
<dbReference type="InterPro" id="IPR023214">
    <property type="entry name" value="HAD_sf"/>
</dbReference>
<dbReference type="CDD" id="cd02603">
    <property type="entry name" value="HAD_sEH-N_like"/>
    <property type="match status" value="1"/>
</dbReference>
<sequence>MIKLILFDLGGVIYTSDRDESVKRFSALGLDNADSRLNAYTQTGIFGDLEDGKITDKEFLEALGKDIGHEISWNDCRHAWLGYAADLPERNIKLLETLRKQGYRLALASNTNKFMMSWTCSNEFDGKGNSINHYMDELYVSYKIGALKPSKHFFEYILDKENVKPEETLFIDDSPNNVDAAKSMGINIIQAINGEDWTKDVLCVCAHTNI</sequence>
<dbReference type="Proteomes" id="UP001319045">
    <property type="component" value="Chromosome"/>
</dbReference>
<proteinExistence type="predicted"/>
<dbReference type="InterPro" id="IPR023198">
    <property type="entry name" value="PGP-like_dom2"/>
</dbReference>
<dbReference type="SUPFAM" id="SSF56784">
    <property type="entry name" value="HAD-like"/>
    <property type="match status" value="1"/>
</dbReference>
<dbReference type="PANTHER" id="PTHR43611">
    <property type="entry name" value="ALPHA-D-GLUCOSE 1-PHOSPHATE PHOSPHATASE"/>
    <property type="match status" value="1"/>
</dbReference>